<comment type="caution">
    <text evidence="13">The sequence shown here is derived from an EMBL/GenBank/DDBJ whole genome shotgun (WGS) entry which is preliminary data.</text>
</comment>
<evidence type="ECO:0000313" key="13">
    <source>
        <dbReference type="EMBL" id="MBF9235615.1"/>
    </source>
</evidence>
<dbReference type="Pfam" id="PF01751">
    <property type="entry name" value="Toprim"/>
    <property type="match status" value="1"/>
</dbReference>
<dbReference type="SUPFAM" id="SSF56712">
    <property type="entry name" value="Prokaryotic type I DNA topoisomerase"/>
    <property type="match status" value="1"/>
</dbReference>
<evidence type="ECO:0000256" key="9">
    <source>
        <dbReference type="ARBA" id="ARBA00032235"/>
    </source>
</evidence>
<organism evidence="13 14">
    <name type="scientific">Microvirga alba</name>
    <dbReference type="NCBI Taxonomy" id="2791025"/>
    <lineage>
        <taxon>Bacteria</taxon>
        <taxon>Pseudomonadati</taxon>
        <taxon>Pseudomonadota</taxon>
        <taxon>Alphaproteobacteria</taxon>
        <taxon>Hyphomicrobiales</taxon>
        <taxon>Methylobacteriaceae</taxon>
        <taxon>Microvirga</taxon>
    </lineage>
</organism>
<dbReference type="Gene3D" id="1.10.460.10">
    <property type="entry name" value="Topoisomerase I, domain 2"/>
    <property type="match status" value="1"/>
</dbReference>
<dbReference type="InterPro" id="IPR013825">
    <property type="entry name" value="Topo_IA_cen_sub2"/>
</dbReference>
<keyword evidence="4" id="KW-0799">Topoisomerase</keyword>
<evidence type="ECO:0000256" key="7">
    <source>
        <dbReference type="ARBA" id="ARBA00030003"/>
    </source>
</evidence>
<evidence type="ECO:0000313" key="14">
    <source>
        <dbReference type="Proteomes" id="UP000599312"/>
    </source>
</evidence>
<dbReference type="InterPro" id="IPR000380">
    <property type="entry name" value="Topo_IA"/>
</dbReference>
<feature type="domain" description="Topo IA-type catalytic" evidence="12">
    <location>
        <begin position="142"/>
        <end position="598"/>
    </location>
</feature>
<evidence type="ECO:0000256" key="6">
    <source>
        <dbReference type="ARBA" id="ARBA00023235"/>
    </source>
</evidence>
<dbReference type="EMBL" id="JADQDO010000017">
    <property type="protein sequence ID" value="MBF9235615.1"/>
    <property type="molecule type" value="Genomic_DNA"/>
</dbReference>
<reference evidence="13" key="1">
    <citation type="submission" date="2020-11" db="EMBL/GenBank/DDBJ databases">
        <authorList>
            <person name="Kim M.K."/>
        </authorList>
    </citation>
    <scope>NUCLEOTIDE SEQUENCE</scope>
    <source>
        <strain evidence="13">BT350</strain>
    </source>
</reference>
<keyword evidence="14" id="KW-1185">Reference proteome</keyword>
<evidence type="ECO:0000256" key="4">
    <source>
        <dbReference type="ARBA" id="ARBA00023029"/>
    </source>
</evidence>
<dbReference type="InterPro" id="IPR013497">
    <property type="entry name" value="Topo_IA_cen"/>
</dbReference>
<evidence type="ECO:0000259" key="12">
    <source>
        <dbReference type="PROSITE" id="PS52039"/>
    </source>
</evidence>
<dbReference type="PANTHER" id="PTHR11390:SF21">
    <property type="entry name" value="DNA TOPOISOMERASE 3-ALPHA"/>
    <property type="match status" value="1"/>
</dbReference>
<dbReference type="Pfam" id="PF01131">
    <property type="entry name" value="Topoisom_bac"/>
    <property type="match status" value="1"/>
</dbReference>
<dbReference type="InterPro" id="IPR013824">
    <property type="entry name" value="Topo_IA_cen_sub1"/>
</dbReference>
<evidence type="ECO:0000256" key="1">
    <source>
        <dbReference type="ARBA" id="ARBA00000213"/>
    </source>
</evidence>
<dbReference type="CDD" id="cd01028">
    <property type="entry name" value="TOPRIM_TopoIA"/>
    <property type="match status" value="1"/>
</dbReference>
<dbReference type="GO" id="GO:0006281">
    <property type="term" value="P:DNA repair"/>
    <property type="evidence" value="ECO:0007669"/>
    <property type="project" value="TreeGrafter"/>
</dbReference>
<dbReference type="PANTHER" id="PTHR11390">
    <property type="entry name" value="PROKARYOTIC DNA TOPOISOMERASE"/>
    <property type="match status" value="1"/>
</dbReference>
<dbReference type="RefSeq" id="WP_196273611.1">
    <property type="nucleotide sequence ID" value="NZ_JADQDO010000017.1"/>
</dbReference>
<gene>
    <name evidence="13" type="ORF">I2H38_19825</name>
</gene>
<proteinExistence type="inferred from homology"/>
<dbReference type="EC" id="5.6.2.1" evidence="3"/>
<dbReference type="PROSITE" id="PS52039">
    <property type="entry name" value="TOPO_IA_2"/>
    <property type="match status" value="1"/>
</dbReference>
<sequence>MSSIVICEKPSQAANIRAAVGSRYGSILAAQGHLLRLEEPHEVKPEWEKWSLDVLFPPAGRYGYRADDGGGKRTRLAEIEVALHTASRVIIATDCDREGQAIGDELLRFFGFKGEVLRAMFTAEDEKTLQAAFTSLESNEKYRPLYDSAVARQQADQIYNLTMTRAASLVLRPDHWRQAIGIGRVKTPTLGLVCGREIEIRDFTPRNYFEIVASVAGAAGLVDLWYRPRGDGRIFDLAQAEAVSTAARACRGPLRVTGEHKRSAPPKPFDLPALQKRAGQWGWTAKRVLETAQALYEKHKITTYPRAETRYLPENLAVQAPALLEALRRLEEYEALAPASPQIRAGKSGTYSDKGLDGASHHAIIPNVNTAERFETILPQLNEDERRLFDLIARAWLAAVSADHEFDETVMRLEVMVGGEAFELTAKGRVETLAGWKTLFREDGEGHDEEDRASQLPALVDGEAVSVNSARVISKRTEPPARFSEGELVDAMKNAWKFVTDEAERERLKDAKGIGTPATRDTIIEGLKVQTLIALDKGKLKPTEVGLWLYELVRSGAPELVDPGATARMESRLDDVLAGTVSVDTVIHEVVERTRALVAAVVSAKASAVLPAIKRSPSSKMLEAAKAKAKREGKRLPREIAEDFDRCREYLGPLSDGPRTPSDKQVEFARKIAAETGRQLSEEDLADSTTLSAWIDEAQKGKPIQLASAKQLEWIKKLVGDGAKAPKGFPDAVSASDASAFLDKHFGKKKDSGAKSAARR</sequence>
<dbReference type="GO" id="GO:0003677">
    <property type="term" value="F:DNA binding"/>
    <property type="evidence" value="ECO:0007669"/>
    <property type="project" value="UniProtKB-KW"/>
</dbReference>
<dbReference type="InterPro" id="IPR003602">
    <property type="entry name" value="Topo_IA_DNA-bd_dom"/>
</dbReference>
<keyword evidence="6" id="KW-0413">Isomerase</keyword>
<evidence type="ECO:0000256" key="10">
    <source>
        <dbReference type="ARBA" id="ARBA00032877"/>
    </source>
</evidence>
<protein>
    <recommendedName>
        <fullName evidence="3">DNA topoisomerase</fullName>
        <ecNumber evidence="3">5.6.2.1</ecNumber>
    </recommendedName>
    <alternativeName>
        <fullName evidence="10">Omega-protein</fullName>
    </alternativeName>
    <alternativeName>
        <fullName evidence="9">Relaxing enzyme</fullName>
    </alternativeName>
    <alternativeName>
        <fullName evidence="7">Swivelase</fullName>
    </alternativeName>
    <alternativeName>
        <fullName evidence="8">Untwisting enzyme</fullName>
    </alternativeName>
</protein>
<dbReference type="GO" id="GO:0043597">
    <property type="term" value="C:cytoplasmic replication fork"/>
    <property type="evidence" value="ECO:0007669"/>
    <property type="project" value="TreeGrafter"/>
</dbReference>
<dbReference type="Proteomes" id="UP000599312">
    <property type="component" value="Unassembled WGS sequence"/>
</dbReference>
<dbReference type="GO" id="GO:0006265">
    <property type="term" value="P:DNA topological change"/>
    <property type="evidence" value="ECO:0007669"/>
    <property type="project" value="InterPro"/>
</dbReference>
<evidence type="ECO:0000259" key="11">
    <source>
        <dbReference type="PROSITE" id="PS50880"/>
    </source>
</evidence>
<dbReference type="InterPro" id="IPR013826">
    <property type="entry name" value="Topo_IA_cen_sub3"/>
</dbReference>
<dbReference type="Gene3D" id="3.40.50.140">
    <property type="match status" value="1"/>
</dbReference>
<dbReference type="GO" id="GO:0003917">
    <property type="term" value="F:DNA topoisomerase type I (single strand cut, ATP-independent) activity"/>
    <property type="evidence" value="ECO:0007669"/>
    <property type="project" value="UniProtKB-EC"/>
</dbReference>
<feature type="domain" description="Toprim" evidence="11">
    <location>
        <begin position="2"/>
        <end position="122"/>
    </location>
</feature>
<keyword evidence="5" id="KW-0238">DNA-binding</keyword>
<dbReference type="PROSITE" id="PS50880">
    <property type="entry name" value="TOPRIM"/>
    <property type="match status" value="1"/>
</dbReference>
<dbReference type="GO" id="GO:0006310">
    <property type="term" value="P:DNA recombination"/>
    <property type="evidence" value="ECO:0007669"/>
    <property type="project" value="TreeGrafter"/>
</dbReference>
<dbReference type="Gene3D" id="2.70.20.10">
    <property type="entry name" value="Topoisomerase I, domain 3"/>
    <property type="match status" value="1"/>
</dbReference>
<evidence type="ECO:0000256" key="5">
    <source>
        <dbReference type="ARBA" id="ARBA00023125"/>
    </source>
</evidence>
<dbReference type="InterPro" id="IPR003601">
    <property type="entry name" value="Topo_IA_2"/>
</dbReference>
<name>A0A931BXF5_9HYPH</name>
<comment type="catalytic activity">
    <reaction evidence="1">
        <text>ATP-independent breakage of single-stranded DNA, followed by passage and rejoining.</text>
        <dbReference type="EC" id="5.6.2.1"/>
    </reaction>
</comment>
<dbReference type="SMART" id="SM00436">
    <property type="entry name" value="TOP1Bc"/>
    <property type="match status" value="1"/>
</dbReference>
<dbReference type="SMART" id="SM00493">
    <property type="entry name" value="TOPRIM"/>
    <property type="match status" value="1"/>
</dbReference>
<dbReference type="InterPro" id="IPR023405">
    <property type="entry name" value="Topo_IA_core_domain"/>
</dbReference>
<accession>A0A931BXF5</accession>
<evidence type="ECO:0000256" key="3">
    <source>
        <dbReference type="ARBA" id="ARBA00012891"/>
    </source>
</evidence>
<dbReference type="Gene3D" id="1.10.290.10">
    <property type="entry name" value="Topoisomerase I, domain 4"/>
    <property type="match status" value="1"/>
</dbReference>
<evidence type="ECO:0000256" key="8">
    <source>
        <dbReference type="ARBA" id="ARBA00031985"/>
    </source>
</evidence>
<evidence type="ECO:0000256" key="2">
    <source>
        <dbReference type="ARBA" id="ARBA00009446"/>
    </source>
</evidence>
<dbReference type="PRINTS" id="PR00417">
    <property type="entry name" value="PRTPISMRASEI"/>
</dbReference>
<dbReference type="SMART" id="SM00437">
    <property type="entry name" value="TOP1Ac"/>
    <property type="match status" value="1"/>
</dbReference>
<dbReference type="AlphaFoldDB" id="A0A931BXF5"/>
<dbReference type="InterPro" id="IPR006171">
    <property type="entry name" value="TOPRIM_dom"/>
</dbReference>
<comment type="similarity">
    <text evidence="2">Belongs to the type IA topoisomerase family.</text>
</comment>